<sequence length="349" mass="38049">MTSAPFTSEDHPVARADDQRNWVAIYGTPISHSVAPKLFGHIFPRIGLPKHSYTIVDCKSLEVEGNEWAVAKERPDFLGSCLTMPLKVQGMSKVDELTPQARAVGSVNTTFLRRASPLDPGLVHVGTNLDTMGVHNSLLTAFLGAPSPFPPTGPTGRKFAPGKASAIMIGGGGATRAAIYAMNRLGLSPIFMINRDADETQAIMDQFPDYDLRPLETVEQAEAELEKTTSQGITLCAGTGAIPSIEPATEAEKNVYEVAKRVFAWPYNRPIPDASDADYLALPQKPVFLEMAYKPRMTIMRGIAEERGWSTICGVEVVLEGCFEQCKLWTGIDVPFDVREGGRRILREG</sequence>
<dbReference type="GO" id="GO:0019632">
    <property type="term" value="P:shikimate metabolic process"/>
    <property type="evidence" value="ECO:0007669"/>
    <property type="project" value="TreeGrafter"/>
</dbReference>
<proteinExistence type="predicted"/>
<evidence type="ECO:0000313" key="3">
    <source>
        <dbReference type="Proteomes" id="UP001342314"/>
    </source>
</evidence>
<dbReference type="InterPro" id="IPR046346">
    <property type="entry name" value="Aminoacid_DH-like_N_sf"/>
</dbReference>
<comment type="caution">
    <text evidence="2">The sequence shown here is derived from an EMBL/GenBank/DDBJ whole genome shotgun (WGS) entry which is preliminary data.</text>
</comment>
<dbReference type="AlphaFoldDB" id="A0AAV5GGZ5"/>
<dbReference type="SUPFAM" id="SSF51735">
    <property type="entry name" value="NAD(P)-binding Rossmann-fold domains"/>
    <property type="match status" value="1"/>
</dbReference>
<keyword evidence="3" id="KW-1185">Reference proteome</keyword>
<dbReference type="InterPro" id="IPR022893">
    <property type="entry name" value="Shikimate_DH_fam"/>
</dbReference>
<evidence type="ECO:0000259" key="1">
    <source>
        <dbReference type="Pfam" id="PF08501"/>
    </source>
</evidence>
<protein>
    <recommendedName>
        <fullName evidence="1">Shikimate dehydrogenase substrate binding N-terminal domain-containing protein</fullName>
    </recommendedName>
</protein>
<gene>
    <name evidence="2" type="ORF">Rhopal_002444-T1</name>
</gene>
<organism evidence="2 3">
    <name type="scientific">Rhodotorula paludigena</name>
    <dbReference type="NCBI Taxonomy" id="86838"/>
    <lineage>
        <taxon>Eukaryota</taxon>
        <taxon>Fungi</taxon>
        <taxon>Dikarya</taxon>
        <taxon>Basidiomycota</taxon>
        <taxon>Pucciniomycotina</taxon>
        <taxon>Microbotryomycetes</taxon>
        <taxon>Sporidiobolales</taxon>
        <taxon>Sporidiobolaceae</taxon>
        <taxon>Rhodotorula</taxon>
    </lineage>
</organism>
<dbReference type="Gene3D" id="3.40.50.10860">
    <property type="entry name" value="Leucine Dehydrogenase, chain A, domain 1"/>
    <property type="match status" value="1"/>
</dbReference>
<dbReference type="PANTHER" id="PTHR21089:SF1">
    <property type="entry name" value="BIFUNCTIONAL 3-DEHYDROQUINATE DEHYDRATASE_SHIKIMATE DEHYDROGENASE, CHLOROPLASTIC"/>
    <property type="match status" value="1"/>
</dbReference>
<dbReference type="Proteomes" id="UP001342314">
    <property type="component" value="Unassembled WGS sequence"/>
</dbReference>
<dbReference type="InterPro" id="IPR036291">
    <property type="entry name" value="NAD(P)-bd_dom_sf"/>
</dbReference>
<dbReference type="EMBL" id="BQKY01000005">
    <property type="protein sequence ID" value="GJN89458.1"/>
    <property type="molecule type" value="Genomic_DNA"/>
</dbReference>
<feature type="domain" description="Shikimate dehydrogenase substrate binding N-terminal" evidence="1">
    <location>
        <begin position="25"/>
        <end position="109"/>
    </location>
</feature>
<dbReference type="GO" id="GO:0004764">
    <property type="term" value="F:shikimate 3-dehydrogenase (NADP+) activity"/>
    <property type="evidence" value="ECO:0007669"/>
    <property type="project" value="InterPro"/>
</dbReference>
<reference evidence="2 3" key="1">
    <citation type="submission" date="2021-12" db="EMBL/GenBank/DDBJ databases">
        <title>High titer production of polyol ester of fatty acids by Rhodotorula paludigena BS15 towards product separation-free biomass refinery.</title>
        <authorList>
            <person name="Mano J."/>
            <person name="Ono H."/>
            <person name="Tanaka T."/>
            <person name="Naito K."/>
            <person name="Sushida H."/>
            <person name="Ike M."/>
            <person name="Tokuyasu K."/>
            <person name="Kitaoka M."/>
        </authorList>
    </citation>
    <scope>NUCLEOTIDE SEQUENCE [LARGE SCALE GENOMIC DNA]</scope>
    <source>
        <strain evidence="2 3">BS15</strain>
    </source>
</reference>
<accession>A0AAV5GGZ5</accession>
<dbReference type="SUPFAM" id="SSF53223">
    <property type="entry name" value="Aminoacid dehydrogenase-like, N-terminal domain"/>
    <property type="match status" value="1"/>
</dbReference>
<dbReference type="GO" id="GO:0009423">
    <property type="term" value="P:chorismate biosynthetic process"/>
    <property type="evidence" value="ECO:0007669"/>
    <property type="project" value="TreeGrafter"/>
</dbReference>
<dbReference type="Gene3D" id="3.40.50.720">
    <property type="entry name" value="NAD(P)-binding Rossmann-like Domain"/>
    <property type="match status" value="1"/>
</dbReference>
<evidence type="ECO:0000313" key="2">
    <source>
        <dbReference type="EMBL" id="GJN89458.1"/>
    </source>
</evidence>
<dbReference type="PANTHER" id="PTHR21089">
    <property type="entry name" value="SHIKIMATE DEHYDROGENASE"/>
    <property type="match status" value="1"/>
</dbReference>
<name>A0AAV5GGZ5_9BASI</name>
<dbReference type="InterPro" id="IPR013708">
    <property type="entry name" value="Shikimate_DH-bd_N"/>
</dbReference>
<dbReference type="Pfam" id="PF08501">
    <property type="entry name" value="Shikimate_dh_N"/>
    <property type="match status" value="1"/>
</dbReference>